<feature type="transmembrane region" description="Helical" evidence="7">
    <location>
        <begin position="12"/>
        <end position="33"/>
    </location>
</feature>
<feature type="transmembrane region" description="Helical" evidence="7">
    <location>
        <begin position="243"/>
        <end position="264"/>
    </location>
</feature>
<dbReference type="AlphaFoldDB" id="A0A090IQJ7"/>
<dbReference type="SUPFAM" id="SSF161098">
    <property type="entry name" value="MetI-like"/>
    <property type="match status" value="1"/>
</dbReference>
<feature type="transmembrane region" description="Helical" evidence="7">
    <location>
        <begin position="110"/>
        <end position="131"/>
    </location>
</feature>
<comment type="subcellular location">
    <subcellularLocation>
        <location evidence="1 7">Cell membrane</location>
        <topology evidence="1 7">Multi-pass membrane protein</topology>
    </subcellularLocation>
</comment>
<accession>A0A090IQJ7</accession>
<reference evidence="9 10" key="1">
    <citation type="submission" date="2014-07" db="EMBL/GenBank/DDBJ databases">
        <authorList>
            <person name="Wibberg Daniel"/>
        </authorList>
    </citation>
    <scope>NUCLEOTIDE SEQUENCE [LARGE SCALE GENOMIC DNA]</scope>
</reference>
<dbReference type="GO" id="GO:0005886">
    <property type="term" value="C:plasma membrane"/>
    <property type="evidence" value="ECO:0007669"/>
    <property type="project" value="UniProtKB-SubCell"/>
</dbReference>
<feature type="transmembrane region" description="Helical" evidence="7">
    <location>
        <begin position="185"/>
        <end position="207"/>
    </location>
</feature>
<dbReference type="CDD" id="cd06261">
    <property type="entry name" value="TM_PBP2"/>
    <property type="match status" value="1"/>
</dbReference>
<dbReference type="InterPro" id="IPR035906">
    <property type="entry name" value="MetI-like_sf"/>
</dbReference>
<dbReference type="PANTHER" id="PTHR43744:SF12">
    <property type="entry name" value="ABC TRANSPORTER PERMEASE PROTEIN MG189-RELATED"/>
    <property type="match status" value="1"/>
</dbReference>
<evidence type="ECO:0000313" key="9">
    <source>
        <dbReference type="EMBL" id="CEE00326.1"/>
    </source>
</evidence>
<evidence type="ECO:0000256" key="6">
    <source>
        <dbReference type="ARBA" id="ARBA00023136"/>
    </source>
</evidence>
<evidence type="ECO:0000256" key="5">
    <source>
        <dbReference type="ARBA" id="ARBA00022989"/>
    </source>
</evidence>
<comment type="similarity">
    <text evidence="7">Belongs to the binding-protein-dependent transport system permease family.</text>
</comment>
<dbReference type="Proteomes" id="UP000040576">
    <property type="component" value="Unassembled WGS sequence"/>
</dbReference>
<dbReference type="EMBL" id="CCRF01000014">
    <property type="protein sequence ID" value="CEE00326.1"/>
    <property type="molecule type" value="Genomic_DNA"/>
</dbReference>
<dbReference type="PANTHER" id="PTHR43744">
    <property type="entry name" value="ABC TRANSPORTER PERMEASE PROTEIN MG189-RELATED-RELATED"/>
    <property type="match status" value="1"/>
</dbReference>
<evidence type="ECO:0000256" key="7">
    <source>
        <dbReference type="RuleBase" id="RU363032"/>
    </source>
</evidence>
<protein>
    <submittedName>
        <fullName evidence="9">Binding-protein-dependent transporter inner membrane component</fullName>
    </submittedName>
</protein>
<keyword evidence="5 7" id="KW-1133">Transmembrane helix</keyword>
<name>A0A090IQJ7_9BACI</name>
<keyword evidence="2 7" id="KW-0813">Transport</keyword>
<proteinExistence type="inferred from homology"/>
<keyword evidence="6 7" id="KW-0472">Membrane</keyword>
<dbReference type="PROSITE" id="PS50928">
    <property type="entry name" value="ABC_TM1"/>
    <property type="match status" value="1"/>
</dbReference>
<keyword evidence="10" id="KW-1185">Reference proteome</keyword>
<evidence type="ECO:0000256" key="2">
    <source>
        <dbReference type="ARBA" id="ARBA00022448"/>
    </source>
</evidence>
<evidence type="ECO:0000259" key="8">
    <source>
        <dbReference type="PROSITE" id="PS50928"/>
    </source>
</evidence>
<sequence length="278" mass="31191">MKGKRKLVGRFWTYVFAYLLAIIMLAPLMWMIVSAFKAPGSTVTLLSKLFTPPFTLESFQKVLMPGETAMMGRWTFNSLFVAIVQTVITVIVSSLAAYAVSRIPFKGKKFITALFLIGLMIPFESIVVPLFDMIVELNWTNTFNALIWPGMNLSLAYFILKQFIDQIPNDLFEAAKLDGACTFKMWWTVVLPLSRSSMAAVGIFTFVQSWNNLLWPMLVAQETRMMTLPVGIPTFQSTFSTDLAVPMASNVLASIPAIIVFLIFQRHIIKGISMTGIK</sequence>
<keyword evidence="3" id="KW-1003">Cell membrane</keyword>
<feature type="domain" description="ABC transmembrane type-1" evidence="8">
    <location>
        <begin position="75"/>
        <end position="264"/>
    </location>
</feature>
<dbReference type="Pfam" id="PF00528">
    <property type="entry name" value="BPD_transp_1"/>
    <property type="match status" value="1"/>
</dbReference>
<feature type="transmembrane region" description="Helical" evidence="7">
    <location>
        <begin position="74"/>
        <end position="98"/>
    </location>
</feature>
<evidence type="ECO:0000256" key="1">
    <source>
        <dbReference type="ARBA" id="ARBA00004651"/>
    </source>
</evidence>
<keyword evidence="4 7" id="KW-0812">Transmembrane</keyword>
<evidence type="ECO:0000256" key="4">
    <source>
        <dbReference type="ARBA" id="ARBA00022692"/>
    </source>
</evidence>
<dbReference type="InterPro" id="IPR000515">
    <property type="entry name" value="MetI-like"/>
</dbReference>
<evidence type="ECO:0000313" key="10">
    <source>
        <dbReference type="Proteomes" id="UP000040576"/>
    </source>
</evidence>
<dbReference type="RefSeq" id="WP_034767664.1">
    <property type="nucleotide sequence ID" value="NZ_CCRF01000014.1"/>
</dbReference>
<dbReference type="GO" id="GO:0055085">
    <property type="term" value="P:transmembrane transport"/>
    <property type="evidence" value="ECO:0007669"/>
    <property type="project" value="InterPro"/>
</dbReference>
<organism evidence="9 10">
    <name type="scientific">Caldibacillus thermoamylovorans</name>
    <dbReference type="NCBI Taxonomy" id="35841"/>
    <lineage>
        <taxon>Bacteria</taxon>
        <taxon>Bacillati</taxon>
        <taxon>Bacillota</taxon>
        <taxon>Bacilli</taxon>
        <taxon>Bacillales</taxon>
        <taxon>Bacillaceae</taxon>
        <taxon>Caldibacillus</taxon>
    </lineage>
</organism>
<dbReference type="Gene3D" id="1.10.3720.10">
    <property type="entry name" value="MetI-like"/>
    <property type="match status" value="1"/>
</dbReference>
<gene>
    <name evidence="9" type="ORF">BT1A1_0465</name>
</gene>
<feature type="transmembrane region" description="Helical" evidence="7">
    <location>
        <begin position="143"/>
        <end position="164"/>
    </location>
</feature>
<evidence type="ECO:0000256" key="3">
    <source>
        <dbReference type="ARBA" id="ARBA00022475"/>
    </source>
</evidence>